<evidence type="ECO:0000313" key="3">
    <source>
        <dbReference type="EMBL" id="CBQ69733.1"/>
    </source>
</evidence>
<dbReference type="AlphaFoldDB" id="E6ZR76"/>
<dbReference type="PROSITE" id="PS50053">
    <property type="entry name" value="UBIQUITIN_2"/>
    <property type="match status" value="1"/>
</dbReference>
<dbReference type="CDD" id="cd01763">
    <property type="entry name" value="Ubl_SUMO_like"/>
    <property type="match status" value="1"/>
</dbReference>
<feature type="region of interest" description="Disordered" evidence="1">
    <location>
        <begin position="1"/>
        <end position="39"/>
    </location>
</feature>
<dbReference type="InterPro" id="IPR029071">
    <property type="entry name" value="Ubiquitin-like_domsf"/>
</dbReference>
<feature type="domain" description="Ubiquitin-like" evidence="2">
    <location>
        <begin position="254"/>
        <end position="333"/>
    </location>
</feature>
<dbReference type="InterPro" id="IPR000626">
    <property type="entry name" value="Ubiquitin-like_dom"/>
</dbReference>
<organism evidence="3 4">
    <name type="scientific">Sporisorium reilianum (strain SRZ2)</name>
    <name type="common">Maize head smut fungus</name>
    <dbReference type="NCBI Taxonomy" id="999809"/>
    <lineage>
        <taxon>Eukaryota</taxon>
        <taxon>Fungi</taxon>
        <taxon>Dikarya</taxon>
        <taxon>Basidiomycota</taxon>
        <taxon>Ustilaginomycotina</taxon>
        <taxon>Ustilaginomycetes</taxon>
        <taxon>Ustilaginales</taxon>
        <taxon>Ustilaginaceae</taxon>
        <taxon>Sporisorium</taxon>
    </lineage>
</organism>
<feature type="compositionally biased region" description="Basic and acidic residues" evidence="1">
    <location>
        <begin position="84"/>
        <end position="104"/>
    </location>
</feature>
<name>E6ZR76_SPORE</name>
<evidence type="ECO:0000259" key="2">
    <source>
        <dbReference type="PROSITE" id="PS50053"/>
    </source>
</evidence>
<gene>
    <name evidence="3" type="ORF">sr15652</name>
</gene>
<evidence type="ECO:0000256" key="1">
    <source>
        <dbReference type="SAM" id="MobiDB-lite"/>
    </source>
</evidence>
<feature type="compositionally biased region" description="Low complexity" evidence="1">
    <location>
        <begin position="112"/>
        <end position="122"/>
    </location>
</feature>
<feature type="region of interest" description="Disordered" evidence="1">
    <location>
        <begin position="57"/>
        <end position="248"/>
    </location>
</feature>
<feature type="compositionally biased region" description="Low complexity" evidence="1">
    <location>
        <begin position="198"/>
        <end position="208"/>
    </location>
</feature>
<dbReference type="InterPro" id="IPR022617">
    <property type="entry name" value="Rad60/SUMO-like_dom"/>
</dbReference>
<accession>E6ZR76</accession>
<dbReference type="OrthoDB" id="442921at2759"/>
<feature type="compositionally biased region" description="Low complexity" evidence="1">
    <location>
        <begin position="57"/>
        <end position="75"/>
    </location>
</feature>
<dbReference type="eggNOG" id="ENOG502THTA">
    <property type="taxonomic scope" value="Eukaryota"/>
</dbReference>
<dbReference type="HOGENOM" id="CLU_821763_0_0_1"/>
<dbReference type="Gene3D" id="3.10.20.90">
    <property type="entry name" value="Phosphatidylinositol 3-kinase Catalytic Subunit, Chain A, domain 1"/>
    <property type="match status" value="1"/>
</dbReference>
<sequence length="338" mass="35806">MDYFRHLGLGTAASSSLKREQPREDSPISDIDDSADGKGDIAIDAGIQAVLDAAKLANAAASASASGTDVGGSATQQPIEGDEEGVKAELKPSVQRDEGGKGGVEDDDDVMMVDAALGVQGVQREEGEETERDELEDETGEAAIERRREREPHPSPEPASQPLTTALSPATVATGVAKHDPPATPTPALAAVERHTTTTHNTHGDNNNQSARRSSYDAQPAPSKGEATPDAAMQASPSPTPPPAPPQPRAREVIAIHIRDANNYATVFKCKPETKLTKLLQAYADRYQADIRKIRFISQHGVQLSKTDRSATVTSAGLEDGDEIDVMLEQIGGARARR</sequence>
<dbReference type="SUPFAM" id="SSF54236">
    <property type="entry name" value="Ubiquitin-like"/>
    <property type="match status" value="1"/>
</dbReference>
<proteinExistence type="predicted"/>
<dbReference type="VEuPathDB" id="FungiDB:sr15652"/>
<protein>
    <recommendedName>
        <fullName evidence="2">Ubiquitin-like domain-containing protein</fullName>
    </recommendedName>
</protein>
<feature type="compositionally biased region" description="Acidic residues" evidence="1">
    <location>
        <begin position="126"/>
        <end position="140"/>
    </location>
</feature>
<dbReference type="EMBL" id="FQ311438">
    <property type="protein sequence ID" value="CBQ69733.1"/>
    <property type="molecule type" value="Genomic_DNA"/>
</dbReference>
<reference evidence="3 4" key="1">
    <citation type="journal article" date="2010" name="Science">
        <title>Pathogenicity determinants in smut fungi revealed by genome comparison.</title>
        <authorList>
            <person name="Schirawski J."/>
            <person name="Mannhaupt G."/>
            <person name="Muench K."/>
            <person name="Brefort T."/>
            <person name="Schipper K."/>
            <person name="Doehlemann G."/>
            <person name="Di Stasio M."/>
            <person name="Roessel N."/>
            <person name="Mendoza-Mendoza A."/>
            <person name="Pester D."/>
            <person name="Mueller O."/>
            <person name="Winterberg B."/>
            <person name="Meyer E."/>
            <person name="Ghareeb H."/>
            <person name="Wollenberg T."/>
            <person name="Muensterkoetter M."/>
            <person name="Wong P."/>
            <person name="Walter M."/>
            <person name="Stukenbrock E."/>
            <person name="Gueldener U."/>
            <person name="Kahmann R."/>
        </authorList>
    </citation>
    <scope>NUCLEOTIDE SEQUENCE [LARGE SCALE GENOMIC DNA]</scope>
    <source>
        <strain evidence="4">SRZ2</strain>
    </source>
</reference>
<keyword evidence="4" id="KW-1185">Reference proteome</keyword>
<dbReference type="Proteomes" id="UP000008867">
    <property type="component" value="Chromosome 17"/>
</dbReference>
<dbReference type="Pfam" id="PF11976">
    <property type="entry name" value="Rad60-SLD"/>
    <property type="match status" value="1"/>
</dbReference>
<feature type="compositionally biased region" description="Basic and acidic residues" evidence="1">
    <location>
        <begin position="17"/>
        <end position="26"/>
    </location>
</feature>
<feature type="compositionally biased region" description="Basic and acidic residues" evidence="1">
    <location>
        <begin position="143"/>
        <end position="154"/>
    </location>
</feature>
<evidence type="ECO:0000313" key="4">
    <source>
        <dbReference type="Proteomes" id="UP000008867"/>
    </source>
</evidence>
<feature type="compositionally biased region" description="Pro residues" evidence="1">
    <location>
        <begin position="238"/>
        <end position="248"/>
    </location>
</feature>